<proteinExistence type="predicted"/>
<organism evidence="1 2">
    <name type="scientific">Elusimicrobium minutum (strain Pei191)</name>
    <dbReference type="NCBI Taxonomy" id="445932"/>
    <lineage>
        <taxon>Bacteria</taxon>
        <taxon>Pseudomonadati</taxon>
        <taxon>Elusimicrobiota</taxon>
        <taxon>Elusimicrobia</taxon>
        <taxon>Elusimicrobiales</taxon>
        <taxon>Elusimicrobiaceae</taxon>
        <taxon>Elusimicrobium</taxon>
    </lineage>
</organism>
<dbReference type="OrthoDB" id="9773411at2"/>
<dbReference type="Proteomes" id="UP000001029">
    <property type="component" value="Chromosome"/>
</dbReference>
<protein>
    <recommendedName>
        <fullName evidence="3">Cell surface protein SprA</fullName>
    </recommendedName>
</protein>
<sequence length="1752" mass="197325">MKKIISLTLSLLLLTQSLPLFGNEYGLSILGDEDYTILALPEDSFPAAPEELSNVELMDYSEQFWRDAVRSIDGDNPLDKDVPPPITSLRPSFAIPLQGTSISLTGRQTLGIKSEAKNYKNENKNSTDSKSFSSFAFEQQMQVKMQGRIVDRIFVDINYDNQNEDTRDIFVSYRGKEGELVQSAEFGDVQLSLPKTEFISFNKQLFGAKMHLQHDKANLRLIGSKTKGTSRSKQFRGTSVFETVTIRDIDYIRRTYYNVREMLDSSDPGASFFTYQIARNSEFIYLNDGSSSSQFRFETLSYSDTADPLIISSGKFRLLERGVDYTIDYNNSLIVFRNSLAESDSVVIDYTNTAGQRLFDIGAASTYKLLKAAYDKPIAPGRASTYTEVKTMYNIGRKQITRDDGNGNFTLVLQDANGNNISKQEGQIYPQDIEVDFEKGTFKLNRRLNEASVYNNTPLSTRNLSFRVELNSKVKSYFVEPNIVVQSETVKVNGRTLKRNEDYYIDYSSGFLTFYKEGTVTEDSTIDVTYDTTGGSSSDVSLLGARLDYDFTENIGVGATVLQEGSSTSNSAPNINSLTQQLTVYEADIKAKDVQVTEDLKISASGEVAQSVREKNLFGYALIDNMDDAKQMVAGSVIFRDWKIASNPGFETSTGQNSYWGAVHWDTQSINALQINPNSASSSSDSQDVLVIDYDFTNSDEVSIVYPLSDSGVDLSEKTMFELTALGNSSGPLINVHFDQINEISDSSLGDNTITCSKYWPDYVPKTEDLYCRGSVSPENDRGWLFVNPDNTTARYDPFANNEFNRFSQPNGIVDTQDLDNNGRLDTGNPNIGGSFGYPASAAINQPIAGMAGSILNNTTWETFTTPLNLTSLTKDNWTNIKHLRISLKYNGGSRTGRIKIANVGVSGNAWTPDSETSQITAINKTDNTNYLPIFDDAAGDGKQVFNYLYGSLDELRSESRNKNIFEQALAFYYDTVTYQEIHASRNFSSMDMTTHKELRFLLHVKDSDPDSVFFMRLGTDQNYQQINVPLDLAPNKWHLIKLKLTDKDNNGIPEILEPITPNVTVDTVNDPLSPANVNFKKISRVLAGVERKTGMPGSPSGEVWLNEIHMANSVTSKGLAYRTDMKVELNGWGEAGGTYKSIDDQFETPVTVNTNQKNTTQDYYLRLTKVNYLPISATYEQSRVETLTISDSVNTNTITSLDQGVVEKKTGKIKADFIKPQMPRLGMEYIFDRADYDMAERNDARNTYNATVNHTLPSGSFLRDLSLGYTSANNDINYSDRLLNSASNTSYNSSEDTRRVNARLSFEPWKGSSFTPSYSLTTVKEDRDGGGAPAISYNKSMQQQAGFTGNFRITKWLMPAVSYNISTNETNNLNEITFSNGDAYGVGELKNINRSADGGVALTLTVKEIFPKAKLFGNLVLSNSYKLQDADSYMYVEDGYDSKSDLWIRNNLGAKNKHAFRRNMTLRDTFTSSQRWSPFREYEFTENLLPLKTLSIINNFTQSFQTTEETGTESKSSSRTLPDSVITMSELEKLYGGTYWLTSTNIKMRYTHIQNEIFNTQLKKENNYGLELRFMFIKIFDTALIYSHRDGDTNDLRNNEISEKILRDEYSAQTSFFVKRFRLTPKLAFIESKNQQRMGIVTEQYEEFSPSLNCRLDFSVPGGIWLPFINRNYATTNRIIWNTNFAYTQRRSDVVVLENKNYYDFNTSFDYEFSKNLRLTVNGGVQLLDHLYVESESYVGYNIGTMVTLQF</sequence>
<dbReference type="EMBL" id="CP001055">
    <property type="protein sequence ID" value="ACC97676.1"/>
    <property type="molecule type" value="Genomic_DNA"/>
</dbReference>
<reference evidence="1 2" key="1">
    <citation type="journal article" date="2009" name="Appl. Environ. Microbiol.">
        <title>Genomic analysis of 'Elusimicrobium minutum,' the first cultivated representative of the phylum 'Elusimicrobia' (formerly termite group 1).</title>
        <authorList>
            <person name="Herlemann D.P.R."/>
            <person name="Geissinger O."/>
            <person name="Ikeda-Ohtsubo W."/>
            <person name="Kunin V."/>
            <person name="Sun H."/>
            <person name="Lapidus A."/>
            <person name="Hugenholtz P."/>
            <person name="Brune A."/>
        </authorList>
    </citation>
    <scope>NUCLEOTIDE SEQUENCE [LARGE SCALE GENOMIC DNA]</scope>
    <source>
        <strain evidence="1 2">Pei191</strain>
    </source>
</reference>
<gene>
    <name evidence="1" type="ordered locus">Emin_0110</name>
</gene>
<evidence type="ECO:0000313" key="2">
    <source>
        <dbReference type="Proteomes" id="UP000001029"/>
    </source>
</evidence>
<dbReference type="KEGG" id="emi:Emin_0110"/>
<evidence type="ECO:0000313" key="1">
    <source>
        <dbReference type="EMBL" id="ACC97676.1"/>
    </source>
</evidence>
<name>B2KAY0_ELUMP</name>
<keyword evidence="2" id="KW-1185">Reference proteome</keyword>
<dbReference type="HOGENOM" id="CLU_239352_0_0_0"/>
<evidence type="ECO:0008006" key="3">
    <source>
        <dbReference type="Google" id="ProtNLM"/>
    </source>
</evidence>
<dbReference type="RefSeq" id="WP_012414291.1">
    <property type="nucleotide sequence ID" value="NC_010644.1"/>
</dbReference>
<accession>B2KAY0</accession>
<dbReference type="STRING" id="445932.Emin_0110"/>